<feature type="transmembrane region" description="Helical" evidence="1">
    <location>
        <begin position="177"/>
        <end position="197"/>
    </location>
</feature>
<dbReference type="PANTHER" id="PTHR31061">
    <property type="entry name" value="LD22376P"/>
    <property type="match status" value="1"/>
</dbReference>
<feature type="transmembrane region" description="Helical" evidence="1">
    <location>
        <begin position="46"/>
        <end position="65"/>
    </location>
</feature>
<feature type="transmembrane region" description="Helical" evidence="1">
    <location>
        <begin position="332"/>
        <end position="350"/>
    </location>
</feature>
<accession>A0ABU5QD07</accession>
<feature type="transmembrane region" description="Helical" evidence="1">
    <location>
        <begin position="370"/>
        <end position="389"/>
    </location>
</feature>
<proteinExistence type="predicted"/>
<keyword evidence="4" id="KW-1185">Reference proteome</keyword>
<protein>
    <submittedName>
        <fullName evidence="3">DUF5009 domain-containing protein</fullName>
    </submittedName>
</protein>
<dbReference type="InterPro" id="IPR032176">
    <property type="entry name" value="DUF5009"/>
</dbReference>
<keyword evidence="1" id="KW-0472">Membrane</keyword>
<feature type="domain" description="DUF5009" evidence="2">
    <location>
        <begin position="8"/>
        <end position="236"/>
    </location>
</feature>
<feature type="transmembrane region" description="Helical" evidence="1">
    <location>
        <begin position="12"/>
        <end position="30"/>
    </location>
</feature>
<dbReference type="EMBL" id="JAYFUM010000019">
    <property type="protein sequence ID" value="MEA5140618.1"/>
    <property type="molecule type" value="Genomic_DNA"/>
</dbReference>
<feature type="transmembrane region" description="Helical" evidence="1">
    <location>
        <begin position="204"/>
        <end position="223"/>
    </location>
</feature>
<dbReference type="PANTHER" id="PTHR31061:SF24">
    <property type="entry name" value="LD22376P"/>
    <property type="match status" value="1"/>
</dbReference>
<dbReference type="Proteomes" id="UP001302949">
    <property type="component" value="Unassembled WGS sequence"/>
</dbReference>
<evidence type="ECO:0000313" key="3">
    <source>
        <dbReference type="EMBL" id="MEA5140618.1"/>
    </source>
</evidence>
<keyword evidence="1" id="KW-0812">Transmembrane</keyword>
<name>A0ABU5QD07_9BACT</name>
<dbReference type="Pfam" id="PF16401">
    <property type="entry name" value="DUF5009"/>
    <property type="match status" value="1"/>
</dbReference>
<dbReference type="RefSeq" id="WP_323297771.1">
    <property type="nucleotide sequence ID" value="NZ_JAYFUM010000019.1"/>
</dbReference>
<feature type="transmembrane region" description="Helical" evidence="1">
    <location>
        <begin position="145"/>
        <end position="165"/>
    </location>
</feature>
<organism evidence="3 4">
    <name type="scientific">Arcicella rigui</name>
    <dbReference type="NCBI Taxonomy" id="797020"/>
    <lineage>
        <taxon>Bacteria</taxon>
        <taxon>Pseudomonadati</taxon>
        <taxon>Bacteroidota</taxon>
        <taxon>Cytophagia</taxon>
        <taxon>Cytophagales</taxon>
        <taxon>Flectobacillaceae</taxon>
        <taxon>Arcicella</taxon>
    </lineage>
</organism>
<keyword evidence="1" id="KW-1133">Transmembrane helix</keyword>
<evidence type="ECO:0000256" key="1">
    <source>
        <dbReference type="SAM" id="Phobius"/>
    </source>
</evidence>
<reference evidence="3 4" key="1">
    <citation type="submission" date="2023-12" db="EMBL/GenBank/DDBJ databases">
        <title>Novel species of the genus Arcicella isolated from rivers.</title>
        <authorList>
            <person name="Lu H."/>
        </authorList>
    </citation>
    <scope>NUCLEOTIDE SEQUENCE [LARGE SCALE GENOMIC DNA]</scope>
    <source>
        <strain evidence="3 4">KCTC 23307</strain>
    </source>
</reference>
<comment type="caution">
    <text evidence="3">The sequence shown here is derived from an EMBL/GenBank/DDBJ whole genome shotgun (WGS) entry which is preliminary data.</text>
</comment>
<feature type="transmembrane region" description="Helical" evidence="1">
    <location>
        <begin position="86"/>
        <end position="104"/>
    </location>
</feature>
<feature type="transmembrane region" description="Helical" evidence="1">
    <location>
        <begin position="116"/>
        <end position="133"/>
    </location>
</feature>
<sequence>MTEIKRIVSMDVFRALTMLLMIFVNDLWTLKNIPLWLEHAEANQDFLGLADTVFPCFLFIVGMAIPFAIKNRIAKGDTPLQLVKHIVTRSLALLIMGIFTVNVPEINAQATGMSSEVFQILMVMGFFLIWNVYPKAEAFKSKLFSGLQAVGVLILLGLAYIFKAGPNDKLVGMTTQWWGILGLIGWTYLTAALIYLFAYRKTYLLVLCFFLFNLLAIAGHAGFLTKIWENGPSEWILANGALFAFAFAGMLVSITLEKYSTLSNQYLLVGGYILMGSVLIMLGFVARHFFIISKIQSTPTWVLLCSGIALIFFAIIYFLVDVKGKSAWFSSIKTAGTSTLTCYLVPYWYYSIANLSGISLPDFLTTGLVGLIKSLAYAFIVIGITALLGKLKIKLKI</sequence>
<gene>
    <name evidence="3" type="ORF">VB248_15815</name>
</gene>
<evidence type="ECO:0000313" key="4">
    <source>
        <dbReference type="Proteomes" id="UP001302949"/>
    </source>
</evidence>
<evidence type="ECO:0000259" key="2">
    <source>
        <dbReference type="Pfam" id="PF16401"/>
    </source>
</evidence>
<feature type="transmembrane region" description="Helical" evidence="1">
    <location>
        <begin position="301"/>
        <end position="320"/>
    </location>
</feature>
<feature type="transmembrane region" description="Helical" evidence="1">
    <location>
        <begin position="266"/>
        <end position="289"/>
    </location>
</feature>
<feature type="transmembrane region" description="Helical" evidence="1">
    <location>
        <begin position="235"/>
        <end position="254"/>
    </location>
</feature>